<evidence type="ECO:0000313" key="1">
    <source>
        <dbReference type="EMBL" id="UUF06680.1"/>
    </source>
</evidence>
<dbReference type="SUPFAM" id="SSF51412">
    <property type="entry name" value="Inosine monophosphate dehydrogenase (IMPDH)"/>
    <property type="match status" value="1"/>
</dbReference>
<protein>
    <submittedName>
        <fullName evidence="2">Hydrolase</fullName>
    </submittedName>
</protein>
<keyword evidence="2" id="KW-0378">Hydrolase</keyword>
<reference evidence="2 3" key="1">
    <citation type="submission" date="2021-03" db="EMBL/GenBank/DDBJ databases">
        <title>Comparative Genomics and Metabolomics in the genus Turicibacter.</title>
        <authorList>
            <person name="Maki J."/>
            <person name="Looft T."/>
        </authorList>
    </citation>
    <scope>NUCLEOTIDE SEQUENCE</scope>
    <source>
        <strain evidence="2">ISU324</strain>
        <strain evidence="1 3">MMM721</strain>
    </source>
</reference>
<dbReference type="InterPro" id="IPR013785">
    <property type="entry name" value="Aldolase_TIM"/>
</dbReference>
<organism evidence="2 4">
    <name type="scientific">Turicibacter bilis</name>
    <dbReference type="NCBI Taxonomy" id="2735723"/>
    <lineage>
        <taxon>Bacteria</taxon>
        <taxon>Bacillati</taxon>
        <taxon>Bacillota</taxon>
        <taxon>Erysipelotrichia</taxon>
        <taxon>Erysipelotrichales</taxon>
        <taxon>Turicibacteraceae</taxon>
        <taxon>Turicibacter</taxon>
    </lineage>
</organism>
<dbReference type="Proteomes" id="UP001058072">
    <property type="component" value="Chromosome"/>
</dbReference>
<accession>A0A9Q9FE34</accession>
<evidence type="ECO:0000313" key="2">
    <source>
        <dbReference type="EMBL" id="UUF07933.1"/>
    </source>
</evidence>
<dbReference type="EMBL" id="CP071249">
    <property type="protein sequence ID" value="UUF06680.1"/>
    <property type="molecule type" value="Genomic_DNA"/>
</dbReference>
<dbReference type="GO" id="GO:0016787">
    <property type="term" value="F:hydrolase activity"/>
    <property type="evidence" value="ECO:0007669"/>
    <property type="project" value="UniProtKB-KW"/>
</dbReference>
<dbReference type="Gene3D" id="3.20.20.70">
    <property type="entry name" value="Aldolase class I"/>
    <property type="match status" value="1"/>
</dbReference>
<sequence length="257" mass="27826">MDITKGCDSLNKVNIPEKLVPEVTSNLRKNFVRVPDVIRNASGIRIFGKRLKSFIFTTDVAIIKNTNADAVIAVYPFTPQPTITQAIMSVSDIPVICGVGGGLTHGTRSANIALHAEFQGAIAVVLNAPTPRETIEYVKETIDIPVVVTVVSEHTDVQSRIDAGADILNVSGGSKTASIVRKIRQQYPTIPIIATGGPTDESILETIAAGANAITYTPPTNGELFRVKMDHYREIENSVQQDEPIDKIHEEELALTE</sequence>
<keyword evidence="3" id="KW-1185">Reference proteome</keyword>
<name>A0A9Q9FE34_9FIRM</name>
<proteinExistence type="predicted"/>
<gene>
    <name evidence="1" type="ORF">J0J69_03615</name>
    <name evidence="2" type="ORF">J0J70_09960</name>
</gene>
<dbReference type="AlphaFoldDB" id="A0A9Q9FE34"/>
<dbReference type="Proteomes" id="UP001058016">
    <property type="component" value="Chromosome"/>
</dbReference>
<dbReference type="EMBL" id="CP071250">
    <property type="protein sequence ID" value="UUF07933.1"/>
    <property type="molecule type" value="Genomic_DNA"/>
</dbReference>
<evidence type="ECO:0000313" key="4">
    <source>
        <dbReference type="Proteomes" id="UP001058072"/>
    </source>
</evidence>
<evidence type="ECO:0000313" key="3">
    <source>
        <dbReference type="Proteomes" id="UP001058016"/>
    </source>
</evidence>